<reference evidence="2 3" key="1">
    <citation type="submission" date="2024-09" db="EMBL/GenBank/DDBJ databases">
        <authorList>
            <person name="Lee S.D."/>
        </authorList>
    </citation>
    <scope>NUCLEOTIDE SEQUENCE [LARGE SCALE GENOMIC DNA]</scope>
    <source>
        <strain evidence="2 3">N1-5</strain>
    </source>
</reference>
<sequence>MSLARVIGSLALAALLAFWPVHAARADGPPDPRSVPAQHGKAHAQHALTEFPSRRPVAVPVAVHVPVPAADACDVSSG</sequence>
<organism evidence="2 3">
    <name type="scientific">Streptacidiphilus cavernicola</name>
    <dbReference type="NCBI Taxonomy" id="3342716"/>
    <lineage>
        <taxon>Bacteria</taxon>
        <taxon>Bacillati</taxon>
        <taxon>Actinomycetota</taxon>
        <taxon>Actinomycetes</taxon>
        <taxon>Kitasatosporales</taxon>
        <taxon>Streptomycetaceae</taxon>
        <taxon>Streptacidiphilus</taxon>
    </lineage>
</organism>
<evidence type="ECO:0000256" key="1">
    <source>
        <dbReference type="SAM" id="SignalP"/>
    </source>
</evidence>
<keyword evidence="1" id="KW-0732">Signal</keyword>
<protein>
    <submittedName>
        <fullName evidence="2">Uncharacterized protein</fullName>
    </submittedName>
</protein>
<accession>A0ABV6UJQ8</accession>
<proteinExistence type="predicted"/>
<evidence type="ECO:0000313" key="3">
    <source>
        <dbReference type="Proteomes" id="UP001592528"/>
    </source>
</evidence>
<gene>
    <name evidence="2" type="ORF">ACEZDJ_10270</name>
</gene>
<dbReference type="EMBL" id="JBHEZZ010000004">
    <property type="protein sequence ID" value="MFC1401673.1"/>
    <property type="molecule type" value="Genomic_DNA"/>
</dbReference>
<dbReference type="Proteomes" id="UP001592528">
    <property type="component" value="Unassembled WGS sequence"/>
</dbReference>
<dbReference type="RefSeq" id="WP_157624021.1">
    <property type="nucleotide sequence ID" value="NZ_JBHEZZ010000004.1"/>
</dbReference>
<feature type="chain" id="PRO_5047420245" evidence="1">
    <location>
        <begin position="24"/>
        <end position="78"/>
    </location>
</feature>
<name>A0ABV6UJQ8_9ACTN</name>
<feature type="signal peptide" evidence="1">
    <location>
        <begin position="1"/>
        <end position="23"/>
    </location>
</feature>
<comment type="caution">
    <text evidence="2">The sequence shown here is derived from an EMBL/GenBank/DDBJ whole genome shotgun (WGS) entry which is preliminary data.</text>
</comment>
<evidence type="ECO:0000313" key="2">
    <source>
        <dbReference type="EMBL" id="MFC1401673.1"/>
    </source>
</evidence>
<keyword evidence="3" id="KW-1185">Reference proteome</keyword>